<gene>
    <name evidence="1" type="ORF">NQ317_014150</name>
</gene>
<name>A0ABQ9J2M4_9CUCU</name>
<sequence length="72" mass="8143">MTNKDDESLEYEDLDFDMWEGQFQFIGSAVTEETRNAYGTNGFKKQPVLQGDNEIGVLQQQVGVLQDNGKPK</sequence>
<dbReference type="Proteomes" id="UP001162164">
    <property type="component" value="Unassembled WGS sequence"/>
</dbReference>
<evidence type="ECO:0000313" key="2">
    <source>
        <dbReference type="Proteomes" id="UP001162164"/>
    </source>
</evidence>
<accession>A0ABQ9J2M4</accession>
<dbReference type="EMBL" id="JAPWTJ010001422">
    <property type="protein sequence ID" value="KAJ8971874.1"/>
    <property type="molecule type" value="Genomic_DNA"/>
</dbReference>
<protein>
    <submittedName>
        <fullName evidence="1">Uncharacterized protein</fullName>
    </submittedName>
</protein>
<proteinExistence type="predicted"/>
<reference evidence="1" key="1">
    <citation type="journal article" date="2023" name="Insect Mol. Biol.">
        <title>Genome sequencing provides insights into the evolution of gene families encoding plant cell wall-degrading enzymes in longhorned beetles.</title>
        <authorList>
            <person name="Shin N.R."/>
            <person name="Okamura Y."/>
            <person name="Kirsch R."/>
            <person name="Pauchet Y."/>
        </authorList>
    </citation>
    <scope>NUCLEOTIDE SEQUENCE</scope>
    <source>
        <strain evidence="1">MMC_N1</strain>
    </source>
</reference>
<organism evidence="1 2">
    <name type="scientific">Molorchus minor</name>
    <dbReference type="NCBI Taxonomy" id="1323400"/>
    <lineage>
        <taxon>Eukaryota</taxon>
        <taxon>Metazoa</taxon>
        <taxon>Ecdysozoa</taxon>
        <taxon>Arthropoda</taxon>
        <taxon>Hexapoda</taxon>
        <taxon>Insecta</taxon>
        <taxon>Pterygota</taxon>
        <taxon>Neoptera</taxon>
        <taxon>Endopterygota</taxon>
        <taxon>Coleoptera</taxon>
        <taxon>Polyphaga</taxon>
        <taxon>Cucujiformia</taxon>
        <taxon>Chrysomeloidea</taxon>
        <taxon>Cerambycidae</taxon>
        <taxon>Lamiinae</taxon>
        <taxon>Monochamini</taxon>
        <taxon>Molorchus</taxon>
    </lineage>
</organism>
<comment type="caution">
    <text evidence="1">The sequence shown here is derived from an EMBL/GenBank/DDBJ whole genome shotgun (WGS) entry which is preliminary data.</text>
</comment>
<keyword evidence="2" id="KW-1185">Reference proteome</keyword>
<evidence type="ECO:0000313" key="1">
    <source>
        <dbReference type="EMBL" id="KAJ8971874.1"/>
    </source>
</evidence>